<proteinExistence type="predicted"/>
<name>A0A7Y2ECH2_UNCEI</name>
<sequence length="210" mass="22966">MKQLPFFWRLYLGYVLLVLVAALVTSAVGSQSIATQSRENTRAELLEKALLLGEIAKDRLVRESVDPSPEPLFKVDSKTRYTLIAVDGTVLADSRKDPQTMDLHDRRVEVLEAKAEGTGSAVRLSATTDEELMYVASQITDGDVLLGYARASVSLESINERISELRKAIVLAALAALLLALPLGFLVGKRMTAPVTTIAEAVREFGDEQY</sequence>
<keyword evidence="1" id="KW-0472">Membrane</keyword>
<evidence type="ECO:0008006" key="4">
    <source>
        <dbReference type="Google" id="ProtNLM"/>
    </source>
</evidence>
<gene>
    <name evidence="2" type="ORF">HKN21_17115</name>
</gene>
<reference evidence="2 3" key="1">
    <citation type="submission" date="2020-03" db="EMBL/GenBank/DDBJ databases">
        <title>Metabolic flexibility allows generalist bacteria to become dominant in a frequently disturbed ecosystem.</title>
        <authorList>
            <person name="Chen Y.-J."/>
            <person name="Leung P.M."/>
            <person name="Bay S.K."/>
            <person name="Hugenholtz P."/>
            <person name="Kessler A.J."/>
            <person name="Shelley G."/>
            <person name="Waite D.W."/>
            <person name="Cook P.L."/>
            <person name="Greening C."/>
        </authorList>
    </citation>
    <scope>NUCLEOTIDE SEQUENCE [LARGE SCALE GENOMIC DNA]</scope>
    <source>
        <strain evidence="2">SS_bin_28</strain>
    </source>
</reference>
<evidence type="ECO:0000256" key="1">
    <source>
        <dbReference type="SAM" id="Phobius"/>
    </source>
</evidence>
<dbReference type="AlphaFoldDB" id="A0A7Y2ECH2"/>
<dbReference type="EMBL" id="JABDJR010000684">
    <property type="protein sequence ID" value="NNF08485.1"/>
    <property type="molecule type" value="Genomic_DNA"/>
</dbReference>
<protein>
    <recommendedName>
        <fullName evidence="4">HAMP domain-containing protein</fullName>
    </recommendedName>
</protein>
<organism evidence="2 3">
    <name type="scientific">Eiseniibacteriota bacterium</name>
    <dbReference type="NCBI Taxonomy" id="2212470"/>
    <lineage>
        <taxon>Bacteria</taxon>
        <taxon>Candidatus Eiseniibacteriota</taxon>
    </lineage>
</organism>
<feature type="transmembrane region" description="Helical" evidence="1">
    <location>
        <begin position="6"/>
        <end position="28"/>
    </location>
</feature>
<evidence type="ECO:0000313" key="2">
    <source>
        <dbReference type="EMBL" id="NNF08485.1"/>
    </source>
</evidence>
<evidence type="ECO:0000313" key="3">
    <source>
        <dbReference type="Proteomes" id="UP000547674"/>
    </source>
</evidence>
<keyword evidence="1" id="KW-1133">Transmembrane helix</keyword>
<dbReference type="Proteomes" id="UP000547674">
    <property type="component" value="Unassembled WGS sequence"/>
</dbReference>
<comment type="caution">
    <text evidence="2">The sequence shown here is derived from an EMBL/GenBank/DDBJ whole genome shotgun (WGS) entry which is preliminary data.</text>
</comment>
<feature type="transmembrane region" description="Helical" evidence="1">
    <location>
        <begin position="168"/>
        <end position="187"/>
    </location>
</feature>
<keyword evidence="1" id="KW-0812">Transmembrane</keyword>
<accession>A0A7Y2ECH2</accession>
<dbReference type="Gene3D" id="6.10.340.10">
    <property type="match status" value="1"/>
</dbReference>
<feature type="non-terminal residue" evidence="2">
    <location>
        <position position="210"/>
    </location>
</feature>